<keyword evidence="3" id="KW-0560">Oxidoreductase</keyword>
<proteinExistence type="predicted"/>
<evidence type="ECO:0000256" key="1">
    <source>
        <dbReference type="ARBA" id="ARBA00022714"/>
    </source>
</evidence>
<keyword evidence="8" id="KW-1185">Reference proteome</keyword>
<reference evidence="7" key="1">
    <citation type="submission" date="2021-01" db="EMBL/GenBank/DDBJ databases">
        <title>Ramlibacter sp. strain AW1 16S ribosomal RNA gene Genome sequencing and assembly.</title>
        <authorList>
            <person name="Kang M."/>
        </authorList>
    </citation>
    <scope>NUCLEOTIDE SEQUENCE</scope>
    <source>
        <strain evidence="7">AW1</strain>
    </source>
</reference>
<dbReference type="SUPFAM" id="SSF50022">
    <property type="entry name" value="ISP domain"/>
    <property type="match status" value="1"/>
</dbReference>
<dbReference type="Gene3D" id="3.90.380.10">
    <property type="entry name" value="Naphthalene 1,2-dioxygenase Alpha Subunit, Chain A, domain 1"/>
    <property type="match status" value="1"/>
</dbReference>
<evidence type="ECO:0000256" key="3">
    <source>
        <dbReference type="ARBA" id="ARBA00023002"/>
    </source>
</evidence>
<gene>
    <name evidence="7" type="ORF">JI739_16320</name>
</gene>
<dbReference type="PROSITE" id="PS51296">
    <property type="entry name" value="RIESKE"/>
    <property type="match status" value="1"/>
</dbReference>
<dbReference type="RefSeq" id="WP_201684995.1">
    <property type="nucleotide sequence ID" value="NZ_JAEQNA010000006.1"/>
</dbReference>
<dbReference type="Proteomes" id="UP000613011">
    <property type="component" value="Unassembled WGS sequence"/>
</dbReference>
<organism evidence="7 8">
    <name type="scientific">Ramlibacter aurantiacus</name>
    <dbReference type="NCBI Taxonomy" id="2801330"/>
    <lineage>
        <taxon>Bacteria</taxon>
        <taxon>Pseudomonadati</taxon>
        <taxon>Pseudomonadota</taxon>
        <taxon>Betaproteobacteria</taxon>
        <taxon>Burkholderiales</taxon>
        <taxon>Comamonadaceae</taxon>
        <taxon>Ramlibacter</taxon>
    </lineage>
</organism>
<dbReference type="GO" id="GO:0016491">
    <property type="term" value="F:oxidoreductase activity"/>
    <property type="evidence" value="ECO:0007669"/>
    <property type="project" value="UniProtKB-KW"/>
</dbReference>
<evidence type="ECO:0000256" key="5">
    <source>
        <dbReference type="ARBA" id="ARBA00023014"/>
    </source>
</evidence>
<dbReference type="PANTHER" id="PTHR21266:SF60">
    <property type="entry name" value="3-KETOSTEROID-9-ALPHA-MONOOXYGENASE, OXYGENASE COMPONENT"/>
    <property type="match status" value="1"/>
</dbReference>
<dbReference type="InterPro" id="IPR044043">
    <property type="entry name" value="VanA_C_cat"/>
</dbReference>
<evidence type="ECO:0000256" key="2">
    <source>
        <dbReference type="ARBA" id="ARBA00022723"/>
    </source>
</evidence>
<dbReference type="Gene3D" id="2.102.10.10">
    <property type="entry name" value="Rieske [2Fe-2S] iron-sulphur domain"/>
    <property type="match status" value="1"/>
</dbReference>
<dbReference type="PANTHER" id="PTHR21266">
    <property type="entry name" value="IRON-SULFUR DOMAIN CONTAINING PROTEIN"/>
    <property type="match status" value="1"/>
</dbReference>
<comment type="caution">
    <text evidence="7">The sequence shown here is derived from an EMBL/GenBank/DDBJ whole genome shotgun (WGS) entry which is preliminary data.</text>
</comment>
<keyword evidence="1" id="KW-0001">2Fe-2S</keyword>
<evidence type="ECO:0000313" key="8">
    <source>
        <dbReference type="Proteomes" id="UP000613011"/>
    </source>
</evidence>
<dbReference type="InterPro" id="IPR017941">
    <property type="entry name" value="Rieske_2Fe-2S"/>
</dbReference>
<keyword evidence="4" id="KW-0408">Iron</keyword>
<dbReference type="InterPro" id="IPR050584">
    <property type="entry name" value="Cholesterol_7-desaturase"/>
</dbReference>
<sequence length="357" mass="39656">MIPAFSRGPRSRRGSARNAWYAAAWQDEIAGGAIARTILDQPIVFYRDAAGAAVALADRCPHRFAPLSKGKLVEGAIECPYHGLRFGSQGDCVHNPHGPIPKAARVQTFALLERHDMLWIWMGEPHAADPSRLPDFSVMADHEHHAVVRGYLNVPASYDLITDNLLDLSHAQFIHQFIGNKDSSTRNIFEMKQEGHTVWARNSMPGEPLTPLFRMMWDTPSQVGDRRAHMRWDPPSHLLLDVGFTECGAPVSDGPSMPSAHLLTPETAHRTHYFWAAARDCKRDDQGLSEKIRAGIDAAFRLEDEPMIRDCQARMAGAELMSLNPVLLTTDAAAVRARRVLAELIAQEQRAQAASRP</sequence>
<evidence type="ECO:0000259" key="6">
    <source>
        <dbReference type="PROSITE" id="PS51296"/>
    </source>
</evidence>
<protein>
    <submittedName>
        <fullName evidence="7">Rieske 2Fe-2S domain-containing protein</fullName>
    </submittedName>
</protein>
<name>A0A936ZST8_9BURK</name>
<dbReference type="Pfam" id="PF19112">
    <property type="entry name" value="VanA_C"/>
    <property type="match status" value="1"/>
</dbReference>
<keyword evidence="2" id="KW-0479">Metal-binding</keyword>
<evidence type="ECO:0000313" key="7">
    <source>
        <dbReference type="EMBL" id="MBL0421916.1"/>
    </source>
</evidence>
<dbReference type="Pfam" id="PF00355">
    <property type="entry name" value="Rieske"/>
    <property type="match status" value="1"/>
</dbReference>
<dbReference type="AlphaFoldDB" id="A0A936ZST8"/>
<evidence type="ECO:0000256" key="4">
    <source>
        <dbReference type="ARBA" id="ARBA00023004"/>
    </source>
</evidence>
<dbReference type="GO" id="GO:0051537">
    <property type="term" value="F:2 iron, 2 sulfur cluster binding"/>
    <property type="evidence" value="ECO:0007669"/>
    <property type="project" value="UniProtKB-KW"/>
</dbReference>
<feature type="domain" description="Rieske" evidence="6">
    <location>
        <begin position="20"/>
        <end position="120"/>
    </location>
</feature>
<keyword evidence="5" id="KW-0411">Iron-sulfur</keyword>
<accession>A0A936ZST8</accession>
<dbReference type="SUPFAM" id="SSF55961">
    <property type="entry name" value="Bet v1-like"/>
    <property type="match status" value="1"/>
</dbReference>
<dbReference type="EMBL" id="JAEQNA010000006">
    <property type="protein sequence ID" value="MBL0421916.1"/>
    <property type="molecule type" value="Genomic_DNA"/>
</dbReference>
<dbReference type="GO" id="GO:0046872">
    <property type="term" value="F:metal ion binding"/>
    <property type="evidence" value="ECO:0007669"/>
    <property type="project" value="UniProtKB-KW"/>
</dbReference>
<dbReference type="InterPro" id="IPR036922">
    <property type="entry name" value="Rieske_2Fe-2S_sf"/>
</dbReference>